<comment type="caution">
    <text evidence="1">The sequence shown here is derived from an EMBL/GenBank/DDBJ whole genome shotgun (WGS) entry which is preliminary data.</text>
</comment>
<gene>
    <name evidence="1" type="ORF">Q2T52_05140</name>
</gene>
<evidence type="ECO:0000313" key="2">
    <source>
        <dbReference type="Proteomes" id="UP001169006"/>
    </source>
</evidence>
<accession>A0ABT8ST33</accession>
<dbReference type="Proteomes" id="UP001169006">
    <property type="component" value="Unassembled WGS sequence"/>
</dbReference>
<sequence>MIISASTVYIGAAILQSLFMGWTEADVVIDVYFDPTLSEGDFLTLSISTPVGDIQVLGHVEFFEPGTLIFSDAHIAGLTRNALGWAHLRQVMNIALERGGFDEIIIKGSSRSTGANPGHIPRPFRVSRSR</sequence>
<reference evidence="1" key="2">
    <citation type="submission" date="2023-07" db="EMBL/GenBank/DDBJ databases">
        <authorList>
            <person name="Sun H."/>
        </authorList>
    </citation>
    <scope>NUCLEOTIDE SEQUENCE</scope>
    <source>
        <strain evidence="1">05753</strain>
    </source>
</reference>
<keyword evidence="2" id="KW-1185">Reference proteome</keyword>
<organism evidence="1 2">
    <name type="scientific">Rhizobium oryzicola</name>
    <dbReference type="NCBI Taxonomy" id="1232668"/>
    <lineage>
        <taxon>Bacteria</taxon>
        <taxon>Pseudomonadati</taxon>
        <taxon>Pseudomonadota</taxon>
        <taxon>Alphaproteobacteria</taxon>
        <taxon>Hyphomicrobiales</taxon>
        <taxon>Rhizobiaceae</taxon>
        <taxon>Rhizobium/Agrobacterium group</taxon>
        <taxon>Rhizobium</taxon>
    </lineage>
</organism>
<evidence type="ECO:0000313" key="1">
    <source>
        <dbReference type="EMBL" id="MDO1581476.1"/>
    </source>
</evidence>
<name>A0ABT8ST33_9HYPH</name>
<dbReference type="RefSeq" id="WP_302075582.1">
    <property type="nucleotide sequence ID" value="NZ_JAUKWQ010000001.1"/>
</dbReference>
<reference evidence="1" key="1">
    <citation type="journal article" date="2015" name="Int. J. Syst. Evol. Microbiol.">
        <title>Rhizobium oryzicola sp. nov., potential plant-growth-promoting endophytic bacteria isolated from rice roots.</title>
        <authorList>
            <person name="Zhang X.X."/>
            <person name="Gao J.S."/>
            <person name="Cao Y.H."/>
            <person name="Sheirdil R.A."/>
            <person name="Wang X.C."/>
            <person name="Zhang L."/>
        </authorList>
    </citation>
    <scope>NUCLEOTIDE SEQUENCE</scope>
    <source>
        <strain evidence="1">05753</strain>
    </source>
</reference>
<dbReference type="EMBL" id="JAUKWQ010000001">
    <property type="protein sequence ID" value="MDO1581476.1"/>
    <property type="molecule type" value="Genomic_DNA"/>
</dbReference>
<proteinExistence type="predicted"/>
<protein>
    <submittedName>
        <fullName evidence="1">Uncharacterized protein</fullName>
    </submittedName>
</protein>